<protein>
    <recommendedName>
        <fullName evidence="5">Alanyl-transfer RNA synthetases family profile domain-containing protein</fullName>
    </recommendedName>
</protein>
<comment type="cofactor">
    <cofactor evidence="1">
        <name>Zn(2+)</name>
        <dbReference type="ChEBI" id="CHEBI:29105"/>
    </cofactor>
</comment>
<feature type="domain" description="Alanyl-transfer RNA synthetases family profile" evidence="5">
    <location>
        <begin position="18"/>
        <end position="258"/>
    </location>
</feature>
<dbReference type="PANTHER" id="PTHR43462">
    <property type="entry name" value="ALANYL-TRNA EDITING PROTEIN"/>
    <property type="match status" value="1"/>
</dbReference>
<dbReference type="InterPro" id="IPR018165">
    <property type="entry name" value="Ala-tRNA-synth_IIc_core"/>
</dbReference>
<name>A0A381W2E0_9ZZZZ</name>
<dbReference type="InterPro" id="IPR009000">
    <property type="entry name" value="Transl_B-barrel_sf"/>
</dbReference>
<dbReference type="InterPro" id="IPR018164">
    <property type="entry name" value="Ala-tRNA-synth_IIc_N"/>
</dbReference>
<evidence type="ECO:0000259" key="5">
    <source>
        <dbReference type="PROSITE" id="PS50860"/>
    </source>
</evidence>
<dbReference type="Pfam" id="PF07973">
    <property type="entry name" value="tRNA_SAD"/>
    <property type="match status" value="1"/>
</dbReference>
<dbReference type="Gene3D" id="3.30.980.10">
    <property type="entry name" value="Threonyl-trna Synthetase, Chain A, domain 2"/>
    <property type="match status" value="1"/>
</dbReference>
<keyword evidence="4" id="KW-0862">Zinc</keyword>
<reference evidence="6" key="1">
    <citation type="submission" date="2018-05" db="EMBL/GenBank/DDBJ databases">
        <authorList>
            <person name="Lanie J.A."/>
            <person name="Ng W.-L."/>
            <person name="Kazmierczak K.M."/>
            <person name="Andrzejewski T.M."/>
            <person name="Davidsen T.M."/>
            <person name="Wayne K.J."/>
            <person name="Tettelin H."/>
            <person name="Glass J.I."/>
            <person name="Rusch D."/>
            <person name="Podicherti R."/>
            <person name="Tsui H.-C.T."/>
            <person name="Winkler M.E."/>
        </authorList>
    </citation>
    <scope>NUCLEOTIDE SEQUENCE</scope>
</reference>
<gene>
    <name evidence="6" type="ORF">METZ01_LOCUS99554</name>
</gene>
<dbReference type="SUPFAM" id="SSF50447">
    <property type="entry name" value="Translation proteins"/>
    <property type="match status" value="1"/>
</dbReference>
<proteinExistence type="predicted"/>
<dbReference type="SMART" id="SM00863">
    <property type="entry name" value="tRNA_SAD"/>
    <property type="match status" value="1"/>
</dbReference>
<sequence length="258" mass="28995">MNSGDQPAQPLKPNWIEQVVKVMTKLFCYENSYMKYCDSTVLQTSENGVILDRTVFYPGGGGQPCDTGSLYWDEGICSVTRVRKSGDDLVHEIRGDCPAVGTVVRVEIDWEKRYQLMRTHTALHILCGVIWRDFGALVTGGNMTPLAARMDFELEHMSSEFAVQIEELINLEVQTERDIYVKNIPRKEAFKIPDLIRMKINKLPSAISEIRIVDITGLDLQADGGTHVANTKEVGNISVVGHQSKGRINKRLRISLDK</sequence>
<dbReference type="GO" id="GO:0002161">
    <property type="term" value="F:aminoacyl-tRNA deacylase activity"/>
    <property type="evidence" value="ECO:0007669"/>
    <property type="project" value="UniProtKB-ARBA"/>
</dbReference>
<dbReference type="InterPro" id="IPR018163">
    <property type="entry name" value="Thr/Ala-tRNA-synth_IIc_edit"/>
</dbReference>
<dbReference type="GO" id="GO:0006419">
    <property type="term" value="P:alanyl-tRNA aminoacylation"/>
    <property type="evidence" value="ECO:0007669"/>
    <property type="project" value="InterPro"/>
</dbReference>
<dbReference type="EMBL" id="UINC01010505">
    <property type="protein sequence ID" value="SVA46700.1"/>
    <property type="molecule type" value="Genomic_DNA"/>
</dbReference>
<evidence type="ECO:0000256" key="4">
    <source>
        <dbReference type="ARBA" id="ARBA00022833"/>
    </source>
</evidence>
<keyword evidence="3" id="KW-0479">Metal-binding</keyword>
<dbReference type="GO" id="GO:0004813">
    <property type="term" value="F:alanine-tRNA ligase activity"/>
    <property type="evidence" value="ECO:0007669"/>
    <property type="project" value="InterPro"/>
</dbReference>
<dbReference type="InterPro" id="IPR051335">
    <property type="entry name" value="Alanyl-tRNA_Editing_Enzymes"/>
</dbReference>
<dbReference type="GO" id="GO:0005737">
    <property type="term" value="C:cytoplasm"/>
    <property type="evidence" value="ECO:0007669"/>
    <property type="project" value="UniProtKB-SubCell"/>
</dbReference>
<dbReference type="GO" id="GO:0003676">
    <property type="term" value="F:nucleic acid binding"/>
    <property type="evidence" value="ECO:0007669"/>
    <property type="project" value="InterPro"/>
</dbReference>
<evidence type="ECO:0000313" key="6">
    <source>
        <dbReference type="EMBL" id="SVA46700.1"/>
    </source>
</evidence>
<dbReference type="PROSITE" id="PS50860">
    <property type="entry name" value="AA_TRNA_LIGASE_II_ALA"/>
    <property type="match status" value="1"/>
</dbReference>
<dbReference type="AlphaFoldDB" id="A0A381W2E0"/>
<evidence type="ECO:0000256" key="1">
    <source>
        <dbReference type="ARBA" id="ARBA00001947"/>
    </source>
</evidence>
<evidence type="ECO:0000256" key="3">
    <source>
        <dbReference type="ARBA" id="ARBA00022723"/>
    </source>
</evidence>
<evidence type="ECO:0000256" key="2">
    <source>
        <dbReference type="ARBA" id="ARBA00004496"/>
    </source>
</evidence>
<dbReference type="GO" id="GO:0005524">
    <property type="term" value="F:ATP binding"/>
    <property type="evidence" value="ECO:0007669"/>
    <property type="project" value="InterPro"/>
</dbReference>
<dbReference type="InterPro" id="IPR012947">
    <property type="entry name" value="tRNA_SAD"/>
</dbReference>
<dbReference type="Pfam" id="PF01411">
    <property type="entry name" value="tRNA-synt_2c"/>
    <property type="match status" value="1"/>
</dbReference>
<accession>A0A381W2E0</accession>
<organism evidence="6">
    <name type="scientific">marine metagenome</name>
    <dbReference type="NCBI Taxonomy" id="408172"/>
    <lineage>
        <taxon>unclassified sequences</taxon>
        <taxon>metagenomes</taxon>
        <taxon>ecological metagenomes</taxon>
    </lineage>
</organism>
<dbReference type="Gene3D" id="2.40.30.130">
    <property type="match status" value="1"/>
</dbReference>
<dbReference type="SUPFAM" id="SSF55186">
    <property type="entry name" value="ThrRS/AlaRS common domain"/>
    <property type="match status" value="1"/>
</dbReference>
<comment type="subcellular location">
    <subcellularLocation>
        <location evidence="2">Cytoplasm</location>
    </subcellularLocation>
</comment>
<dbReference type="GO" id="GO:0046872">
    <property type="term" value="F:metal ion binding"/>
    <property type="evidence" value="ECO:0007669"/>
    <property type="project" value="UniProtKB-KW"/>
</dbReference>
<dbReference type="PANTHER" id="PTHR43462:SF1">
    <property type="entry name" value="ALANYL-TRNA EDITING PROTEIN AARSD1"/>
    <property type="match status" value="1"/>
</dbReference>